<sequence>MKRPTLHLILAVHLIFSTVNAKANLIDSEKKDIIQTVVDDYFKKYSKKEQFTAISASVLFPHNGPINLDNIKTVMTGRVGYPPFSEVINFEHVFDIGSITKSFTSLILLQLQTEGKLSLNDSLGKWLPQYSNWSGVTLRQLLNMTSGIPNYSGNPEFEKSLERDLGHVWTDEELLLYAHPEKPIEINQKNRFDYSNSNYILAGLVIEKITHDTFANQLKKRIINQSHSLNHTFYPAGPDGNAVRESISDRKIHGYYFDTDDNKIVDTFSNDLSWAGAAGAIVANTEDVLRWVQLLYHGSLINPIYRESTLAELESVVSVKTGLPIPTVTENDTSGFGLGVGYYYDIESGLRFWTYQGSTLGFRVMYLWQPCNNVTTVVALNSKADANPDSKMGNHIIEANMNLYNTIIEHHPQLSCALLN</sequence>
<feature type="chain" id="PRO_5026306550" evidence="1">
    <location>
        <begin position="24"/>
        <end position="420"/>
    </location>
</feature>
<dbReference type="InterPro" id="IPR050491">
    <property type="entry name" value="AmpC-like"/>
</dbReference>
<name>A0A6F8T8W3_9GAMM</name>
<dbReference type="Proteomes" id="UP000502894">
    <property type="component" value="Chromosome"/>
</dbReference>
<organism evidence="3 4">
    <name type="scientific">Legionella antarctica</name>
    <dbReference type="NCBI Taxonomy" id="2708020"/>
    <lineage>
        <taxon>Bacteria</taxon>
        <taxon>Pseudomonadati</taxon>
        <taxon>Pseudomonadota</taxon>
        <taxon>Gammaproteobacteria</taxon>
        <taxon>Legionellales</taxon>
        <taxon>Legionellaceae</taxon>
        <taxon>Legionella</taxon>
    </lineage>
</organism>
<evidence type="ECO:0000313" key="3">
    <source>
        <dbReference type="EMBL" id="BCA96891.1"/>
    </source>
</evidence>
<dbReference type="AlphaFoldDB" id="A0A6F8T8W3"/>
<dbReference type="PANTHER" id="PTHR46825:SF7">
    <property type="entry name" value="D-ALANYL-D-ALANINE CARBOXYPEPTIDASE"/>
    <property type="match status" value="1"/>
</dbReference>
<reference evidence="3" key="1">
    <citation type="journal article" date="2020" name="Microbiol. Resour. Announc.">
        <title>Complete Genome Sequence of Novel Psychrotolerant Legionella Strain TUM19329, Isolated from Antarctic Lake Sediment.</title>
        <authorList>
            <person name="Shimada S."/>
            <person name="Nakai R."/>
            <person name="Aoki K."/>
            <person name="Shimoeda N."/>
            <person name="Ohno G."/>
            <person name="Miyazaki Y."/>
            <person name="Kudoh S."/>
            <person name="Imura S."/>
            <person name="Watanabe K."/>
            <person name="Ishii Y."/>
            <person name="Tateda K."/>
        </authorList>
    </citation>
    <scope>NUCLEOTIDE SEQUENCE [LARGE SCALE GENOMIC DNA]</scope>
    <source>
        <strain evidence="3">TUM19329</strain>
    </source>
</reference>
<evidence type="ECO:0000313" key="4">
    <source>
        <dbReference type="Proteomes" id="UP000502894"/>
    </source>
</evidence>
<dbReference type="Pfam" id="PF00144">
    <property type="entry name" value="Beta-lactamase"/>
    <property type="match status" value="1"/>
</dbReference>
<dbReference type="EMBL" id="AP022839">
    <property type="protein sequence ID" value="BCA96891.1"/>
    <property type="molecule type" value="Genomic_DNA"/>
</dbReference>
<dbReference type="InterPro" id="IPR012338">
    <property type="entry name" value="Beta-lactam/transpept-like"/>
</dbReference>
<dbReference type="RefSeq" id="WP_173238124.1">
    <property type="nucleotide sequence ID" value="NZ_AP022839.1"/>
</dbReference>
<proteinExistence type="predicted"/>
<gene>
    <name evidence="3" type="ORF">TUM19329_32520</name>
</gene>
<accession>A0A6F8T8W3</accession>
<dbReference type="Gene3D" id="3.40.710.10">
    <property type="entry name" value="DD-peptidase/beta-lactamase superfamily"/>
    <property type="match status" value="1"/>
</dbReference>
<dbReference type="GO" id="GO:0004180">
    <property type="term" value="F:carboxypeptidase activity"/>
    <property type="evidence" value="ECO:0007669"/>
    <property type="project" value="UniProtKB-KW"/>
</dbReference>
<feature type="domain" description="Beta-lactamase-related" evidence="2">
    <location>
        <begin position="91"/>
        <end position="393"/>
    </location>
</feature>
<keyword evidence="3" id="KW-0121">Carboxypeptidase</keyword>
<keyword evidence="4" id="KW-1185">Reference proteome</keyword>
<keyword evidence="3" id="KW-0378">Hydrolase</keyword>
<dbReference type="SUPFAM" id="SSF56601">
    <property type="entry name" value="beta-lactamase/transpeptidase-like"/>
    <property type="match status" value="1"/>
</dbReference>
<dbReference type="KEGG" id="lant:TUM19329_32520"/>
<evidence type="ECO:0000259" key="2">
    <source>
        <dbReference type="Pfam" id="PF00144"/>
    </source>
</evidence>
<dbReference type="InterPro" id="IPR001466">
    <property type="entry name" value="Beta-lactam-related"/>
</dbReference>
<protein>
    <submittedName>
        <fullName evidence="3">D-alanyl-D-alanine carboxypeptidase</fullName>
    </submittedName>
</protein>
<dbReference type="PANTHER" id="PTHR46825">
    <property type="entry name" value="D-ALANYL-D-ALANINE-CARBOXYPEPTIDASE/ENDOPEPTIDASE AMPH"/>
    <property type="match status" value="1"/>
</dbReference>
<evidence type="ECO:0000256" key="1">
    <source>
        <dbReference type="SAM" id="SignalP"/>
    </source>
</evidence>
<keyword evidence="1" id="KW-0732">Signal</keyword>
<feature type="signal peptide" evidence="1">
    <location>
        <begin position="1"/>
        <end position="23"/>
    </location>
</feature>
<keyword evidence="3" id="KW-0645">Protease</keyword>